<proteinExistence type="predicted"/>
<dbReference type="EMBL" id="VFPV01000001">
    <property type="protein sequence ID" value="TQN07276.1"/>
    <property type="molecule type" value="Genomic_DNA"/>
</dbReference>
<dbReference type="Proteomes" id="UP000316993">
    <property type="component" value="Unassembled WGS sequence"/>
</dbReference>
<name>A0A543LIW6_9BURK</name>
<evidence type="ECO:0000313" key="2">
    <source>
        <dbReference type="Proteomes" id="UP000316993"/>
    </source>
</evidence>
<evidence type="ECO:0000313" key="1">
    <source>
        <dbReference type="EMBL" id="TQN07276.1"/>
    </source>
</evidence>
<organism evidence="1 2">
    <name type="scientific">Acidovorax temperans</name>
    <dbReference type="NCBI Taxonomy" id="80878"/>
    <lineage>
        <taxon>Bacteria</taxon>
        <taxon>Pseudomonadati</taxon>
        <taxon>Pseudomonadota</taxon>
        <taxon>Betaproteobacteria</taxon>
        <taxon>Burkholderiales</taxon>
        <taxon>Comamonadaceae</taxon>
        <taxon>Acidovorax</taxon>
    </lineage>
</organism>
<sequence length="82" mass="8996">MGDRYWRQRDVTDDAPMFFGHDGKRQFVGGTQGAHDELLGVAGVWCISERGDGHGLDGGNVVRGFVSELEGHGLVFDCFLKI</sequence>
<gene>
    <name evidence="1" type="ORF">BDD18_0376</name>
</gene>
<comment type="caution">
    <text evidence="1">The sequence shown here is derived from an EMBL/GenBank/DDBJ whole genome shotgun (WGS) entry which is preliminary data.</text>
</comment>
<accession>A0A543LIW6</accession>
<dbReference type="AlphaFoldDB" id="A0A543LIW6"/>
<reference evidence="1 2" key="1">
    <citation type="submission" date="2019-06" db="EMBL/GenBank/DDBJ databases">
        <title>Genomic Encyclopedia of Archaeal and Bacterial Type Strains, Phase II (KMG-II): from individual species to whole genera.</title>
        <authorList>
            <person name="Goeker M."/>
        </authorList>
    </citation>
    <scope>NUCLEOTIDE SEQUENCE [LARGE SCALE GENOMIC DNA]</scope>
    <source>
        <strain evidence="1 2">DSM 7270</strain>
    </source>
</reference>
<protein>
    <submittedName>
        <fullName evidence="1">Uncharacterized protein</fullName>
    </submittedName>
</protein>